<organism evidence="2 3">
    <name type="scientific">Aedoeadaptatus acetigenes</name>
    <dbReference type="NCBI Taxonomy" id="2981723"/>
    <lineage>
        <taxon>Bacteria</taxon>
        <taxon>Bacillati</taxon>
        <taxon>Bacillota</taxon>
        <taxon>Tissierellia</taxon>
        <taxon>Tissierellales</taxon>
        <taxon>Peptoniphilaceae</taxon>
        <taxon>Aedoeadaptatus</taxon>
    </lineage>
</organism>
<protein>
    <submittedName>
        <fullName evidence="2">Cupin domain-containing protein</fullName>
    </submittedName>
</protein>
<comment type="caution">
    <text evidence="2">The sequence shown here is derived from an EMBL/GenBank/DDBJ whole genome shotgun (WGS) entry which is preliminary data.</text>
</comment>
<dbReference type="SUPFAM" id="SSF51182">
    <property type="entry name" value="RmlC-like cupins"/>
    <property type="match status" value="1"/>
</dbReference>
<feature type="domain" description="Cupin type-2" evidence="1">
    <location>
        <begin position="5"/>
        <end position="63"/>
    </location>
</feature>
<sequence>MKLIVMAFDGGDKFSLHRAPDDAMLISLEGEENVVYEGTAHILKAGDMIYFEKGGLHSVEAREE</sequence>
<dbReference type="InterPro" id="IPR013096">
    <property type="entry name" value="Cupin_2"/>
</dbReference>
<proteinExistence type="predicted"/>
<dbReference type="Proteomes" id="UP001481872">
    <property type="component" value="Unassembled WGS sequence"/>
</dbReference>
<dbReference type="Gene3D" id="2.60.120.10">
    <property type="entry name" value="Jelly Rolls"/>
    <property type="match status" value="1"/>
</dbReference>
<accession>A0ABV1J7S8</accession>
<dbReference type="InterPro" id="IPR014710">
    <property type="entry name" value="RmlC-like_jellyroll"/>
</dbReference>
<name>A0ABV1J7S8_9FIRM</name>
<reference evidence="2 3" key="1">
    <citation type="submission" date="2024-04" db="EMBL/GenBank/DDBJ databases">
        <title>Human intestinal bacterial collection.</title>
        <authorList>
            <person name="Pauvert C."/>
            <person name="Hitch T.C.A."/>
            <person name="Clavel T."/>
        </authorList>
    </citation>
    <scope>NUCLEOTIDE SEQUENCE [LARGE SCALE GENOMIC DNA]</scope>
    <source>
        <strain evidence="2 3">CLA-SR-H026</strain>
    </source>
</reference>
<dbReference type="InterPro" id="IPR011051">
    <property type="entry name" value="RmlC_Cupin_sf"/>
</dbReference>
<dbReference type="EMBL" id="JBBNPS010000031">
    <property type="protein sequence ID" value="MEQ3354259.1"/>
    <property type="molecule type" value="Genomic_DNA"/>
</dbReference>
<gene>
    <name evidence="2" type="ORF">AAA081_08140</name>
</gene>
<evidence type="ECO:0000313" key="3">
    <source>
        <dbReference type="Proteomes" id="UP001481872"/>
    </source>
</evidence>
<dbReference type="Pfam" id="PF07883">
    <property type="entry name" value="Cupin_2"/>
    <property type="match status" value="1"/>
</dbReference>
<keyword evidence="3" id="KW-1185">Reference proteome</keyword>
<dbReference type="RefSeq" id="WP_349054544.1">
    <property type="nucleotide sequence ID" value="NZ_JBBNPS010000031.1"/>
</dbReference>
<evidence type="ECO:0000259" key="1">
    <source>
        <dbReference type="Pfam" id="PF07883"/>
    </source>
</evidence>
<evidence type="ECO:0000313" key="2">
    <source>
        <dbReference type="EMBL" id="MEQ3354259.1"/>
    </source>
</evidence>